<feature type="compositionally biased region" description="Polar residues" evidence="1">
    <location>
        <begin position="113"/>
        <end position="123"/>
    </location>
</feature>
<protein>
    <submittedName>
        <fullName evidence="2">Uncharacterized protein</fullName>
    </submittedName>
</protein>
<gene>
    <name evidence="2" type="ORF">KIW84_062704</name>
</gene>
<dbReference type="Proteomes" id="UP001058974">
    <property type="component" value="Chromosome 6"/>
</dbReference>
<reference evidence="2 3" key="1">
    <citation type="journal article" date="2022" name="Nat. Genet.">
        <title>Improved pea reference genome and pan-genome highlight genomic features and evolutionary characteristics.</title>
        <authorList>
            <person name="Yang T."/>
            <person name="Liu R."/>
            <person name="Luo Y."/>
            <person name="Hu S."/>
            <person name="Wang D."/>
            <person name="Wang C."/>
            <person name="Pandey M.K."/>
            <person name="Ge S."/>
            <person name="Xu Q."/>
            <person name="Li N."/>
            <person name="Li G."/>
            <person name="Huang Y."/>
            <person name="Saxena R.K."/>
            <person name="Ji Y."/>
            <person name="Li M."/>
            <person name="Yan X."/>
            <person name="He Y."/>
            <person name="Liu Y."/>
            <person name="Wang X."/>
            <person name="Xiang C."/>
            <person name="Varshney R.K."/>
            <person name="Ding H."/>
            <person name="Gao S."/>
            <person name="Zong X."/>
        </authorList>
    </citation>
    <scope>NUCLEOTIDE SEQUENCE [LARGE SCALE GENOMIC DNA]</scope>
    <source>
        <strain evidence="2 3">cv. Zhongwan 6</strain>
    </source>
</reference>
<dbReference type="AlphaFoldDB" id="A0A9D4W5R3"/>
<dbReference type="EMBL" id="JAMSHJ010000006">
    <property type="protein sequence ID" value="KAI5396598.1"/>
    <property type="molecule type" value="Genomic_DNA"/>
</dbReference>
<accession>A0A9D4W5R3</accession>
<keyword evidence="3" id="KW-1185">Reference proteome</keyword>
<evidence type="ECO:0000313" key="2">
    <source>
        <dbReference type="EMBL" id="KAI5396598.1"/>
    </source>
</evidence>
<evidence type="ECO:0000256" key="1">
    <source>
        <dbReference type="SAM" id="MobiDB-lite"/>
    </source>
</evidence>
<proteinExistence type="predicted"/>
<evidence type="ECO:0000313" key="3">
    <source>
        <dbReference type="Proteomes" id="UP001058974"/>
    </source>
</evidence>
<feature type="region of interest" description="Disordered" evidence="1">
    <location>
        <begin position="107"/>
        <end position="130"/>
    </location>
</feature>
<comment type="caution">
    <text evidence="2">The sequence shown here is derived from an EMBL/GenBank/DDBJ whole genome shotgun (WGS) entry which is preliminary data.</text>
</comment>
<dbReference type="Gramene" id="Psat06G0270400-T1">
    <property type="protein sequence ID" value="KAI5396598.1"/>
    <property type="gene ID" value="KIW84_062704"/>
</dbReference>
<name>A0A9D4W5R3_PEA</name>
<sequence>MATSSKASKETTKAAKVSIKSTKVPKKISNLPPFATLPGPVMRGNQQYIPEPRTEEQQKTYESQVLIPVNVFGKTNALLGPFPDLNTDPSKLRDFFPTYHKCKPIGHAKKLRASTTEEPQSSVDEPIDLW</sequence>
<feature type="region of interest" description="Disordered" evidence="1">
    <location>
        <begin position="28"/>
        <end position="47"/>
    </location>
</feature>
<organism evidence="2 3">
    <name type="scientific">Pisum sativum</name>
    <name type="common">Garden pea</name>
    <name type="synonym">Lathyrus oleraceus</name>
    <dbReference type="NCBI Taxonomy" id="3888"/>
    <lineage>
        <taxon>Eukaryota</taxon>
        <taxon>Viridiplantae</taxon>
        <taxon>Streptophyta</taxon>
        <taxon>Embryophyta</taxon>
        <taxon>Tracheophyta</taxon>
        <taxon>Spermatophyta</taxon>
        <taxon>Magnoliopsida</taxon>
        <taxon>eudicotyledons</taxon>
        <taxon>Gunneridae</taxon>
        <taxon>Pentapetalae</taxon>
        <taxon>rosids</taxon>
        <taxon>fabids</taxon>
        <taxon>Fabales</taxon>
        <taxon>Fabaceae</taxon>
        <taxon>Papilionoideae</taxon>
        <taxon>50 kb inversion clade</taxon>
        <taxon>NPAAA clade</taxon>
        <taxon>Hologalegina</taxon>
        <taxon>IRL clade</taxon>
        <taxon>Fabeae</taxon>
        <taxon>Lathyrus</taxon>
    </lineage>
</organism>